<comment type="caution">
    <text evidence="2">The sequence shown here is derived from an EMBL/GenBank/DDBJ whole genome shotgun (WGS) entry which is preliminary data.</text>
</comment>
<sequence>MMLSPNNLKLFLDYWLPRFGLTLFWAFVILMIVLSFAITMSRIEASSSLPESPQQTSMFDR</sequence>
<protein>
    <submittedName>
        <fullName evidence="2">Uncharacterized protein</fullName>
    </submittedName>
</protein>
<keyword evidence="1" id="KW-0812">Transmembrane</keyword>
<keyword evidence="1" id="KW-1133">Transmembrane helix</keyword>
<reference evidence="2 3" key="1">
    <citation type="journal article" date="2018" name="Sci. Rep.">
        <title>A novel species of the marine cyanobacterium Acaryochloris with a unique pigment content and lifestyle.</title>
        <authorList>
            <person name="Partensky F."/>
            <person name="Six C."/>
            <person name="Ratin M."/>
            <person name="Garczarek L."/>
            <person name="Vaulot D."/>
            <person name="Probert I."/>
            <person name="Calteau A."/>
            <person name="Gourvil P."/>
            <person name="Marie D."/>
            <person name="Grebert T."/>
            <person name="Bouchier C."/>
            <person name="Le Panse S."/>
            <person name="Gachenot M."/>
            <person name="Rodriguez F."/>
            <person name="Garrido J.L."/>
        </authorList>
    </citation>
    <scope>NUCLEOTIDE SEQUENCE [LARGE SCALE GENOMIC DNA]</scope>
    <source>
        <strain evidence="2 3">RCC1774</strain>
    </source>
</reference>
<dbReference type="EMBL" id="PQWO01000021">
    <property type="protein sequence ID" value="PZD71160.1"/>
    <property type="molecule type" value="Genomic_DNA"/>
</dbReference>
<accession>A0A2W1JAI3</accession>
<dbReference type="AlphaFoldDB" id="A0A2W1JAI3"/>
<evidence type="ECO:0000256" key="1">
    <source>
        <dbReference type="SAM" id="Phobius"/>
    </source>
</evidence>
<feature type="transmembrane region" description="Helical" evidence="1">
    <location>
        <begin position="20"/>
        <end position="39"/>
    </location>
</feature>
<evidence type="ECO:0000313" key="3">
    <source>
        <dbReference type="Proteomes" id="UP000248857"/>
    </source>
</evidence>
<name>A0A2W1JAI3_9CYAN</name>
<keyword evidence="1" id="KW-0472">Membrane</keyword>
<dbReference type="Proteomes" id="UP000248857">
    <property type="component" value="Unassembled WGS sequence"/>
</dbReference>
<organism evidence="2 3">
    <name type="scientific">Acaryochloris thomasi RCC1774</name>
    <dbReference type="NCBI Taxonomy" id="1764569"/>
    <lineage>
        <taxon>Bacteria</taxon>
        <taxon>Bacillati</taxon>
        <taxon>Cyanobacteriota</taxon>
        <taxon>Cyanophyceae</taxon>
        <taxon>Acaryochloridales</taxon>
        <taxon>Acaryochloridaceae</taxon>
        <taxon>Acaryochloris</taxon>
        <taxon>Acaryochloris thomasi</taxon>
    </lineage>
</organism>
<proteinExistence type="predicted"/>
<evidence type="ECO:0000313" key="2">
    <source>
        <dbReference type="EMBL" id="PZD71160.1"/>
    </source>
</evidence>
<gene>
    <name evidence="2" type="ORF">C1752_07888</name>
</gene>
<keyword evidence="3" id="KW-1185">Reference proteome</keyword>